<dbReference type="PANTHER" id="PTHR23534:SF1">
    <property type="entry name" value="MAJOR FACILITATOR SUPERFAMILY PROTEIN"/>
    <property type="match status" value="1"/>
</dbReference>
<dbReference type="GO" id="GO:0022857">
    <property type="term" value="F:transmembrane transporter activity"/>
    <property type="evidence" value="ECO:0007669"/>
    <property type="project" value="InterPro"/>
</dbReference>
<evidence type="ECO:0000256" key="2">
    <source>
        <dbReference type="ARBA" id="ARBA00022989"/>
    </source>
</evidence>
<feature type="transmembrane region" description="Helical" evidence="4">
    <location>
        <begin position="288"/>
        <end position="307"/>
    </location>
</feature>
<feature type="transmembrane region" description="Helical" evidence="4">
    <location>
        <begin position="107"/>
        <end position="124"/>
    </location>
</feature>
<reference evidence="6" key="2">
    <citation type="submission" date="2020-09" db="EMBL/GenBank/DDBJ databases">
        <authorList>
            <person name="Sun Q."/>
            <person name="Sedlacek I."/>
        </authorList>
    </citation>
    <scope>NUCLEOTIDE SEQUENCE</scope>
    <source>
        <strain evidence="6">CCM 7684</strain>
    </source>
</reference>
<protein>
    <submittedName>
        <fullName evidence="6">MFS transporter</fullName>
    </submittedName>
</protein>
<name>A0A8J2VPB8_9RHOB</name>
<keyword evidence="7" id="KW-1185">Reference proteome</keyword>
<dbReference type="Pfam" id="PF07690">
    <property type="entry name" value="MFS_1"/>
    <property type="match status" value="1"/>
</dbReference>
<proteinExistence type="predicted"/>
<sequence length="406" mass="42196">MTASVSPTTSAEAVTRRNVLVLSVAQALGGASGPIIISLGGIVGQMLSPAGALVTLPVTCYHMGLALGALPASFIMRHLGRRSGYLLGATLGMLSGLIATFGIISSAFLIFCLGTLIAGFYGSYVQSYRFAAADEAAGPLKARAISSVMVGGLVAAVIGPQLVIWMRDAIPGVPFAGSFISQTALAVLALPVLAFFRATRPTPGVKLESAGRPLRQIMLKPRFILAVATGIVSYGLMSFMMTAAPIAMVGCGFTVGEAALGIQWHVLGMFMPSFFTGRLITRFGKEKVMAFGLLLIAASAAVALSGIALTHFWLSLVLLGLGWNFGFIGATAMVTDCHTHEERGKVQGMNDFLIFGSVAVASFSSGTLLSTVGWEILNWAIFPIVAAVLVPLLWQARAGARPAGIA</sequence>
<feature type="transmembrane region" description="Helical" evidence="4">
    <location>
        <begin position="313"/>
        <end position="332"/>
    </location>
</feature>
<reference evidence="6" key="1">
    <citation type="journal article" date="2014" name="Int. J. Syst. Evol. Microbiol.">
        <title>Complete genome sequence of Corynebacterium casei LMG S-19264T (=DSM 44701T), isolated from a smear-ripened cheese.</title>
        <authorList>
            <consortium name="US DOE Joint Genome Institute (JGI-PGF)"/>
            <person name="Walter F."/>
            <person name="Albersmeier A."/>
            <person name="Kalinowski J."/>
            <person name="Ruckert C."/>
        </authorList>
    </citation>
    <scope>NUCLEOTIDE SEQUENCE</scope>
    <source>
        <strain evidence="6">CCM 7684</strain>
    </source>
</reference>
<feature type="transmembrane region" description="Helical" evidence="4">
    <location>
        <begin position="352"/>
        <end position="370"/>
    </location>
</feature>
<dbReference type="InterPro" id="IPR020846">
    <property type="entry name" value="MFS_dom"/>
</dbReference>
<dbReference type="InterPro" id="IPR011701">
    <property type="entry name" value="MFS"/>
</dbReference>
<accession>A0A8J2VPB8</accession>
<dbReference type="Proteomes" id="UP000602745">
    <property type="component" value="Unassembled WGS sequence"/>
</dbReference>
<feature type="transmembrane region" description="Helical" evidence="4">
    <location>
        <begin position="376"/>
        <end position="394"/>
    </location>
</feature>
<comment type="caution">
    <text evidence="6">The sequence shown here is derived from an EMBL/GenBank/DDBJ whole genome shotgun (WGS) entry which is preliminary data.</text>
</comment>
<keyword evidence="2 4" id="KW-1133">Transmembrane helix</keyword>
<keyword evidence="3 4" id="KW-0472">Membrane</keyword>
<evidence type="ECO:0000256" key="1">
    <source>
        <dbReference type="ARBA" id="ARBA00022692"/>
    </source>
</evidence>
<evidence type="ECO:0000313" key="7">
    <source>
        <dbReference type="Proteomes" id="UP000602745"/>
    </source>
</evidence>
<dbReference type="PANTHER" id="PTHR23534">
    <property type="entry name" value="MFS PERMEASE"/>
    <property type="match status" value="1"/>
</dbReference>
<evidence type="ECO:0000313" key="6">
    <source>
        <dbReference type="EMBL" id="GGE37472.1"/>
    </source>
</evidence>
<gene>
    <name evidence="6" type="ORF">GCM10007276_13600</name>
</gene>
<feature type="domain" description="Major facilitator superfamily (MFS) profile" evidence="5">
    <location>
        <begin position="221"/>
        <end position="406"/>
    </location>
</feature>
<dbReference type="PROSITE" id="PS50850">
    <property type="entry name" value="MFS"/>
    <property type="match status" value="1"/>
</dbReference>
<keyword evidence="1 4" id="KW-0812">Transmembrane</keyword>
<dbReference type="SUPFAM" id="SSF103473">
    <property type="entry name" value="MFS general substrate transporter"/>
    <property type="match status" value="1"/>
</dbReference>
<dbReference type="AlphaFoldDB" id="A0A8J2VPB8"/>
<evidence type="ECO:0000256" key="4">
    <source>
        <dbReference type="SAM" id="Phobius"/>
    </source>
</evidence>
<feature type="transmembrane region" description="Helical" evidence="4">
    <location>
        <begin position="217"/>
        <end position="237"/>
    </location>
</feature>
<feature type="transmembrane region" description="Helical" evidence="4">
    <location>
        <begin position="84"/>
        <end position="101"/>
    </location>
</feature>
<feature type="transmembrane region" description="Helical" evidence="4">
    <location>
        <begin position="50"/>
        <end position="72"/>
    </location>
</feature>
<dbReference type="Gene3D" id="1.20.1250.20">
    <property type="entry name" value="MFS general substrate transporter like domains"/>
    <property type="match status" value="1"/>
</dbReference>
<organism evidence="6 7">
    <name type="scientific">Agaricicola taiwanensis</name>
    <dbReference type="NCBI Taxonomy" id="591372"/>
    <lineage>
        <taxon>Bacteria</taxon>
        <taxon>Pseudomonadati</taxon>
        <taxon>Pseudomonadota</taxon>
        <taxon>Alphaproteobacteria</taxon>
        <taxon>Rhodobacterales</taxon>
        <taxon>Paracoccaceae</taxon>
        <taxon>Agaricicola</taxon>
    </lineage>
</organism>
<feature type="transmembrane region" description="Helical" evidence="4">
    <location>
        <begin position="20"/>
        <end position="44"/>
    </location>
</feature>
<evidence type="ECO:0000259" key="5">
    <source>
        <dbReference type="PROSITE" id="PS50850"/>
    </source>
</evidence>
<evidence type="ECO:0000256" key="3">
    <source>
        <dbReference type="ARBA" id="ARBA00023136"/>
    </source>
</evidence>
<dbReference type="EMBL" id="BMCP01000001">
    <property type="protein sequence ID" value="GGE37472.1"/>
    <property type="molecule type" value="Genomic_DNA"/>
</dbReference>
<feature type="transmembrane region" description="Helical" evidence="4">
    <location>
        <begin position="172"/>
        <end position="196"/>
    </location>
</feature>
<dbReference type="InterPro" id="IPR036259">
    <property type="entry name" value="MFS_trans_sf"/>
</dbReference>
<feature type="transmembrane region" description="Helical" evidence="4">
    <location>
        <begin position="144"/>
        <end position="166"/>
    </location>
</feature>